<protein>
    <submittedName>
        <fullName evidence="2">Uncharacterized protein</fullName>
    </submittedName>
</protein>
<evidence type="ECO:0000313" key="2">
    <source>
        <dbReference type="EMBL" id="KAK3084983.1"/>
    </source>
</evidence>
<dbReference type="Proteomes" id="UP001186944">
    <property type="component" value="Unassembled WGS sequence"/>
</dbReference>
<proteinExistence type="predicted"/>
<gene>
    <name evidence="2" type="ORF">FSP39_022370</name>
</gene>
<name>A0AA89BWC1_PINIB</name>
<sequence>MADIEDNRRGNALGDFLVAQSLAMDWKLILNIGTYDALESCCRALECAMETITLPFLTIVAAHMGNCRCKVNSDWLEQLKMWCIVVARKGEKKSTVCDKMRAAIRHKASEDSNNLQTTGSFDKETVKIYDLTDSDKNESSRPMLQHDSQRSITIVDNLEYHLTKSQHNLRSLFPLDNQELKSGIKKAHDEPLAEYVLSMDGAEEFFRVRKSLHVLRQHYTEDEVRRGCINHTFGHVICTAAVLQALSNRENKEDGDDWRTIGSNCIQRAFLLVLQLLRHKFAIIGDSYGCMDFVELLTSKEIHRLKMNLYNTDPLDQDMTANDDVIEIRMGERNEPVARILSNGKTLQRNPSDLIIHDVNESSSSDVDILRQGYTQSFSNQTAPSDTVLLIKDEQKIPTKLHQDTEGNLSQEKRDIVKPGSSNQPIFPDRHMVSHTGQKSLDHPPPLLKIRNNHVLQNKHKSVPPKRIIERPRVPLVQRTSSPRTTHPSWAAIKFFERLEKLGLGEVLVFRSQSIRFQKKSYDEMSEETRVLLRSVGVEEEAYREAFNRTDDMALRMRQGDRAYFAKEQHDGACYQVQEIYTVYN</sequence>
<organism evidence="2 3">
    <name type="scientific">Pinctada imbricata</name>
    <name type="common">Atlantic pearl-oyster</name>
    <name type="synonym">Pinctada martensii</name>
    <dbReference type="NCBI Taxonomy" id="66713"/>
    <lineage>
        <taxon>Eukaryota</taxon>
        <taxon>Metazoa</taxon>
        <taxon>Spiralia</taxon>
        <taxon>Lophotrochozoa</taxon>
        <taxon>Mollusca</taxon>
        <taxon>Bivalvia</taxon>
        <taxon>Autobranchia</taxon>
        <taxon>Pteriomorphia</taxon>
        <taxon>Pterioida</taxon>
        <taxon>Pterioidea</taxon>
        <taxon>Pteriidae</taxon>
        <taxon>Pinctada</taxon>
    </lineage>
</organism>
<accession>A0AA89BWC1</accession>
<reference evidence="2" key="1">
    <citation type="submission" date="2019-08" db="EMBL/GenBank/DDBJ databases">
        <title>The improved chromosome-level genome for the pearl oyster Pinctada fucata martensii using PacBio sequencing and Hi-C.</title>
        <authorList>
            <person name="Zheng Z."/>
        </authorList>
    </citation>
    <scope>NUCLEOTIDE SEQUENCE</scope>
    <source>
        <strain evidence="2">ZZ-2019</strain>
        <tissue evidence="2">Adductor muscle</tissue>
    </source>
</reference>
<comment type="caution">
    <text evidence="2">The sequence shown here is derived from an EMBL/GenBank/DDBJ whole genome shotgun (WGS) entry which is preliminary data.</text>
</comment>
<feature type="compositionally biased region" description="Basic and acidic residues" evidence="1">
    <location>
        <begin position="401"/>
        <end position="417"/>
    </location>
</feature>
<evidence type="ECO:0000256" key="1">
    <source>
        <dbReference type="SAM" id="MobiDB-lite"/>
    </source>
</evidence>
<evidence type="ECO:0000313" key="3">
    <source>
        <dbReference type="Proteomes" id="UP001186944"/>
    </source>
</evidence>
<dbReference type="EMBL" id="VSWD01000013">
    <property type="protein sequence ID" value="KAK3084983.1"/>
    <property type="molecule type" value="Genomic_DNA"/>
</dbReference>
<keyword evidence="3" id="KW-1185">Reference proteome</keyword>
<dbReference type="AlphaFoldDB" id="A0AA89BWC1"/>
<feature type="region of interest" description="Disordered" evidence="1">
    <location>
        <begin position="401"/>
        <end position="445"/>
    </location>
</feature>